<dbReference type="AlphaFoldDB" id="A0A6A5T7M2"/>
<evidence type="ECO:0000313" key="2">
    <source>
        <dbReference type="Proteomes" id="UP000800035"/>
    </source>
</evidence>
<protein>
    <submittedName>
        <fullName evidence="1">Uncharacterized protein</fullName>
    </submittedName>
</protein>
<dbReference type="EMBL" id="ML977052">
    <property type="protein sequence ID" value="KAF1948653.1"/>
    <property type="molecule type" value="Genomic_DNA"/>
</dbReference>
<dbReference type="Proteomes" id="UP000800035">
    <property type="component" value="Unassembled WGS sequence"/>
</dbReference>
<gene>
    <name evidence="1" type="ORF">CC80DRAFT_583765</name>
</gene>
<keyword evidence="2" id="KW-1185">Reference proteome</keyword>
<dbReference type="OrthoDB" id="3795413at2759"/>
<proteinExistence type="predicted"/>
<reference evidence="1" key="1">
    <citation type="journal article" date="2020" name="Stud. Mycol.">
        <title>101 Dothideomycetes genomes: a test case for predicting lifestyles and emergence of pathogens.</title>
        <authorList>
            <person name="Haridas S."/>
            <person name="Albert R."/>
            <person name="Binder M."/>
            <person name="Bloem J."/>
            <person name="Labutti K."/>
            <person name="Salamov A."/>
            <person name="Andreopoulos B."/>
            <person name="Baker S."/>
            <person name="Barry K."/>
            <person name="Bills G."/>
            <person name="Bluhm B."/>
            <person name="Cannon C."/>
            <person name="Castanera R."/>
            <person name="Culley D."/>
            <person name="Daum C."/>
            <person name="Ezra D."/>
            <person name="Gonzalez J."/>
            <person name="Henrissat B."/>
            <person name="Kuo A."/>
            <person name="Liang C."/>
            <person name="Lipzen A."/>
            <person name="Lutzoni F."/>
            <person name="Magnuson J."/>
            <person name="Mondo S."/>
            <person name="Nolan M."/>
            <person name="Ohm R."/>
            <person name="Pangilinan J."/>
            <person name="Park H.-J."/>
            <person name="Ramirez L."/>
            <person name="Alfaro M."/>
            <person name="Sun H."/>
            <person name="Tritt A."/>
            <person name="Yoshinaga Y."/>
            <person name="Zwiers L.-H."/>
            <person name="Turgeon B."/>
            <person name="Goodwin S."/>
            <person name="Spatafora J."/>
            <person name="Crous P."/>
            <person name="Grigoriev I."/>
        </authorList>
    </citation>
    <scope>NUCLEOTIDE SEQUENCE</scope>
    <source>
        <strain evidence="1">CBS 675.92</strain>
    </source>
</reference>
<sequence length="400" mass="45989">MLLSPPSNWKSAGRRQQGKCYPFPTSSEREITKCRVFRKADIESARITWNIQRREIRVHRKTNWDPNLNPSHRWYGKEPEYYKLATLGCTIVSGLPDKILMARQAIRRRKKAQGLVLAKLECRAFCQKVLTTLPAELRNMVYYYLTHFQIDDPISTTTIRGYREYPRLEPTASTDPNFPPSRLYLYGSSIFENKGLPHVWDTEFVGPNFLSELGTVWYSTRKFDFDSSDMPVLLPRFLGLAKGEQNSSASDTPQGNIINPLYLVQRLRVKIRGEESQDPLTVQVISRLTELKRKAYIELELYTSGKRPKHLAYEDQLRGFIDSMHPLFNIIKLLRDAGHVPCVSVNGCEVPLEGVDFGPNGWFDAIIADTLSWKERNGLREPASGEYKLILQSNTFNHAD</sequence>
<evidence type="ECO:0000313" key="1">
    <source>
        <dbReference type="EMBL" id="KAF1948653.1"/>
    </source>
</evidence>
<organism evidence="1 2">
    <name type="scientific">Byssothecium circinans</name>
    <dbReference type="NCBI Taxonomy" id="147558"/>
    <lineage>
        <taxon>Eukaryota</taxon>
        <taxon>Fungi</taxon>
        <taxon>Dikarya</taxon>
        <taxon>Ascomycota</taxon>
        <taxon>Pezizomycotina</taxon>
        <taxon>Dothideomycetes</taxon>
        <taxon>Pleosporomycetidae</taxon>
        <taxon>Pleosporales</taxon>
        <taxon>Massarineae</taxon>
        <taxon>Massarinaceae</taxon>
        <taxon>Byssothecium</taxon>
    </lineage>
</organism>
<name>A0A6A5T7M2_9PLEO</name>
<accession>A0A6A5T7M2</accession>